<keyword evidence="1" id="KW-0812">Transmembrane</keyword>
<accession>A0A0H2X0G1</accession>
<protein>
    <submittedName>
        <fullName evidence="2">Hypothetical membrane associated protein</fullName>
    </submittedName>
</protein>
<feature type="transmembrane region" description="Helical" evidence="1">
    <location>
        <begin position="70"/>
        <end position="96"/>
    </location>
</feature>
<dbReference type="EMBL" id="CP000051">
    <property type="protein sequence ID" value="AAX50332.1"/>
    <property type="molecule type" value="Genomic_DNA"/>
</dbReference>
<evidence type="ECO:0000256" key="1">
    <source>
        <dbReference type="SAM" id="Phobius"/>
    </source>
</evidence>
<dbReference type="Proteomes" id="UP000002532">
    <property type="component" value="Chromosome"/>
</dbReference>
<reference evidence="2 3" key="1">
    <citation type="journal article" date="2005" name="Infect. Immun.">
        <title>Comparative genomic analysis of Chlamydia trachomatis oculotropic and genitotropic strains.</title>
        <authorList>
            <person name="Carlson J.H."/>
            <person name="Porcella S.F."/>
            <person name="McClarty G."/>
            <person name="Caldwell H.D."/>
        </authorList>
    </citation>
    <scope>NUCLEOTIDE SEQUENCE [LARGE SCALE GENOMIC DNA]</scope>
    <source>
        <strain evidence="3">ATCC VR-571B / DSM 19440 / HAR-13</strain>
    </source>
</reference>
<evidence type="ECO:0000313" key="3">
    <source>
        <dbReference type="Proteomes" id="UP000002532"/>
    </source>
</evidence>
<keyword evidence="3" id="KW-1185">Reference proteome</keyword>
<feature type="transmembrane region" description="Helical" evidence="1">
    <location>
        <begin position="39"/>
        <end position="58"/>
    </location>
</feature>
<sequence length="98" mass="11480">MGSLGVYIGLKDRPVIKISKIFITERLGMSACLGLQRCTLLHLPAFLFRLTYFLVFFARPIALRFFCPNVFIPIFCFNFIIHCFSLKLLLPIHWFFVF</sequence>
<dbReference type="HOGENOM" id="CLU_176099_0_0_0"/>
<dbReference type="AlphaFoldDB" id="A0A0H2X0G1"/>
<gene>
    <name evidence="2" type="ordered locus">CTA_0086</name>
</gene>
<keyword evidence="1" id="KW-1133">Transmembrane helix</keyword>
<dbReference type="RefSeq" id="WP_011324556.1">
    <property type="nucleotide sequence ID" value="NC_007429.1"/>
</dbReference>
<dbReference type="KEGG" id="cta:CTA_0086"/>
<evidence type="ECO:0000313" key="2">
    <source>
        <dbReference type="EMBL" id="AAX50332.1"/>
    </source>
</evidence>
<proteinExistence type="predicted"/>
<keyword evidence="1" id="KW-0472">Membrane</keyword>
<organism evidence="2 3">
    <name type="scientific">Chlamydia trachomatis serovar A (strain ATCC VR-571B / DSM 19440 / HAR-13)</name>
    <dbReference type="NCBI Taxonomy" id="315277"/>
    <lineage>
        <taxon>Bacteria</taxon>
        <taxon>Pseudomonadati</taxon>
        <taxon>Chlamydiota</taxon>
        <taxon>Chlamydiia</taxon>
        <taxon>Chlamydiales</taxon>
        <taxon>Chlamydiaceae</taxon>
        <taxon>Chlamydia/Chlamydophila group</taxon>
        <taxon>Chlamydia</taxon>
    </lineage>
</organism>
<name>A0A0H2X0G1_CHLTA</name>